<keyword evidence="3" id="KW-1185">Reference proteome</keyword>
<evidence type="ECO:0008006" key="4">
    <source>
        <dbReference type="Google" id="ProtNLM"/>
    </source>
</evidence>
<dbReference type="KEGG" id="acaf:CA12_19330"/>
<dbReference type="EMBL" id="CP036265">
    <property type="protein sequence ID" value="QDT15838.1"/>
    <property type="molecule type" value="Genomic_DNA"/>
</dbReference>
<keyword evidence="1" id="KW-0812">Transmembrane</keyword>
<feature type="transmembrane region" description="Helical" evidence="1">
    <location>
        <begin position="20"/>
        <end position="39"/>
    </location>
</feature>
<keyword evidence="1" id="KW-1133">Transmembrane helix</keyword>
<dbReference type="Proteomes" id="UP000318741">
    <property type="component" value="Chromosome"/>
</dbReference>
<feature type="transmembrane region" description="Helical" evidence="1">
    <location>
        <begin position="133"/>
        <end position="153"/>
    </location>
</feature>
<keyword evidence="1" id="KW-0472">Membrane</keyword>
<gene>
    <name evidence="2" type="ORF">CA12_19330</name>
</gene>
<feature type="transmembrane region" description="Helical" evidence="1">
    <location>
        <begin position="60"/>
        <end position="79"/>
    </location>
</feature>
<dbReference type="RefSeq" id="WP_207622189.1">
    <property type="nucleotide sequence ID" value="NZ_CP036265.1"/>
</dbReference>
<evidence type="ECO:0000313" key="2">
    <source>
        <dbReference type="EMBL" id="QDT15838.1"/>
    </source>
</evidence>
<proteinExistence type="predicted"/>
<dbReference type="InterPro" id="IPR021215">
    <property type="entry name" value="DUF2752"/>
</dbReference>
<protein>
    <recommendedName>
        <fullName evidence="4">DUF2752 domain-containing protein</fullName>
    </recommendedName>
</protein>
<feature type="transmembrane region" description="Helical" evidence="1">
    <location>
        <begin position="91"/>
        <end position="112"/>
    </location>
</feature>
<dbReference type="Pfam" id="PF10825">
    <property type="entry name" value="DUF2752"/>
    <property type="match status" value="1"/>
</dbReference>
<name>A0A517P8Z3_9PLAN</name>
<evidence type="ECO:0000256" key="1">
    <source>
        <dbReference type="SAM" id="Phobius"/>
    </source>
</evidence>
<evidence type="ECO:0000313" key="3">
    <source>
        <dbReference type="Proteomes" id="UP000318741"/>
    </source>
</evidence>
<sequence length="157" mass="15995">MTSDPAPPPPAPLSASGRAAAAILLVGLIGGFALARSLTPSEAGLGTHQQLGLPPCTVRVLCGLPCPACGMTTSFAHFTRGQWAGSLSANSGGFLLALLCLGLIPILARAALTGRLAFPRLGRRGDASAARPEWWGVVGLSLVGAVTLIDWAFRLAE</sequence>
<reference evidence="2 3" key="1">
    <citation type="submission" date="2019-02" db="EMBL/GenBank/DDBJ databases">
        <title>Deep-cultivation of Planctomycetes and their phenomic and genomic characterization uncovers novel biology.</title>
        <authorList>
            <person name="Wiegand S."/>
            <person name="Jogler M."/>
            <person name="Boedeker C."/>
            <person name="Pinto D."/>
            <person name="Vollmers J."/>
            <person name="Rivas-Marin E."/>
            <person name="Kohn T."/>
            <person name="Peeters S.H."/>
            <person name="Heuer A."/>
            <person name="Rast P."/>
            <person name="Oberbeckmann S."/>
            <person name="Bunk B."/>
            <person name="Jeske O."/>
            <person name="Meyerdierks A."/>
            <person name="Storesund J.E."/>
            <person name="Kallscheuer N."/>
            <person name="Luecker S."/>
            <person name="Lage O.M."/>
            <person name="Pohl T."/>
            <person name="Merkel B.J."/>
            <person name="Hornburger P."/>
            <person name="Mueller R.-W."/>
            <person name="Bruemmer F."/>
            <person name="Labrenz M."/>
            <person name="Spormann A.M."/>
            <person name="Op den Camp H."/>
            <person name="Overmann J."/>
            <person name="Amann R."/>
            <person name="Jetten M.S.M."/>
            <person name="Mascher T."/>
            <person name="Medema M.H."/>
            <person name="Devos D.P."/>
            <person name="Kaster A.-K."/>
            <person name="Ovreas L."/>
            <person name="Rohde M."/>
            <person name="Galperin M.Y."/>
            <person name="Jogler C."/>
        </authorList>
    </citation>
    <scope>NUCLEOTIDE SEQUENCE [LARGE SCALE GENOMIC DNA]</scope>
    <source>
        <strain evidence="2 3">CA12</strain>
    </source>
</reference>
<organism evidence="2 3">
    <name type="scientific">Alienimonas californiensis</name>
    <dbReference type="NCBI Taxonomy" id="2527989"/>
    <lineage>
        <taxon>Bacteria</taxon>
        <taxon>Pseudomonadati</taxon>
        <taxon>Planctomycetota</taxon>
        <taxon>Planctomycetia</taxon>
        <taxon>Planctomycetales</taxon>
        <taxon>Planctomycetaceae</taxon>
        <taxon>Alienimonas</taxon>
    </lineage>
</organism>
<dbReference type="AlphaFoldDB" id="A0A517P8Z3"/>
<accession>A0A517P8Z3</accession>